<gene>
    <name evidence="1" type="ORF">NDK43_22545</name>
</gene>
<reference evidence="1 2" key="1">
    <citation type="submission" date="2022-06" db="EMBL/GenBank/DDBJ databases">
        <authorList>
            <person name="Jeon C.O."/>
        </authorList>
    </citation>
    <scope>NUCLEOTIDE SEQUENCE [LARGE SCALE GENOMIC DNA]</scope>
    <source>
        <strain evidence="1 2">KCTC 13943</strain>
    </source>
</reference>
<accession>A0ABT0WE62</accession>
<proteinExistence type="predicted"/>
<protein>
    <submittedName>
        <fullName evidence="1">Uncharacterized protein</fullName>
    </submittedName>
</protein>
<evidence type="ECO:0000313" key="1">
    <source>
        <dbReference type="EMBL" id="MCM2534611.1"/>
    </source>
</evidence>
<organism evidence="1 2">
    <name type="scientific">Neobacillus pocheonensis</name>
    <dbReference type="NCBI Taxonomy" id="363869"/>
    <lineage>
        <taxon>Bacteria</taxon>
        <taxon>Bacillati</taxon>
        <taxon>Bacillota</taxon>
        <taxon>Bacilli</taxon>
        <taxon>Bacillales</taxon>
        <taxon>Bacillaceae</taxon>
        <taxon>Neobacillus</taxon>
    </lineage>
</organism>
<dbReference type="EMBL" id="JAMQCR010000002">
    <property type="protein sequence ID" value="MCM2534611.1"/>
    <property type="molecule type" value="Genomic_DNA"/>
</dbReference>
<evidence type="ECO:0000313" key="2">
    <source>
        <dbReference type="Proteomes" id="UP001523262"/>
    </source>
</evidence>
<name>A0ABT0WE62_9BACI</name>
<keyword evidence="2" id="KW-1185">Reference proteome</keyword>
<sequence length="72" mass="8355">MLERSYLTVKETDVTPVVNKSHTIVRWNFIVRREAKSVDGKTSSTEEWYLVGLRKVDGEMNLTAMKQKEVQP</sequence>
<comment type="caution">
    <text evidence="1">The sequence shown here is derived from an EMBL/GenBank/DDBJ whole genome shotgun (WGS) entry which is preliminary data.</text>
</comment>
<dbReference type="Proteomes" id="UP001523262">
    <property type="component" value="Unassembled WGS sequence"/>
</dbReference>